<accession>A0A0N4TGB0</accession>
<dbReference type="InterPro" id="IPR013783">
    <property type="entry name" value="Ig-like_fold"/>
</dbReference>
<dbReference type="SMART" id="SM00408">
    <property type="entry name" value="IGc2"/>
    <property type="match status" value="1"/>
</dbReference>
<dbReference type="PANTHER" id="PTHR47633">
    <property type="entry name" value="IMMUNOGLOBULIN"/>
    <property type="match status" value="1"/>
</dbReference>
<dbReference type="SUPFAM" id="SSF48726">
    <property type="entry name" value="Immunoglobulin"/>
    <property type="match status" value="1"/>
</dbReference>
<evidence type="ECO:0000259" key="1">
    <source>
        <dbReference type="PROSITE" id="PS50835"/>
    </source>
</evidence>
<protein>
    <submittedName>
        <fullName evidence="4">Ig-like domain-containing protein</fullName>
    </submittedName>
</protein>
<dbReference type="Gene3D" id="2.60.40.10">
    <property type="entry name" value="Immunoglobulins"/>
    <property type="match status" value="1"/>
</dbReference>
<dbReference type="InterPro" id="IPR013098">
    <property type="entry name" value="Ig_I-set"/>
</dbReference>
<name>A0A0N4TGB0_BRUPA</name>
<gene>
    <name evidence="2" type="ORF">BPAG_LOCUS7211</name>
</gene>
<dbReference type="FunFam" id="2.60.40.10:FF:001436">
    <property type="entry name" value="Muscle M-line assembly protein unc-89"/>
    <property type="match status" value="1"/>
</dbReference>
<dbReference type="EMBL" id="UZAD01007829">
    <property type="protein sequence ID" value="VDN88397.1"/>
    <property type="molecule type" value="Genomic_DNA"/>
</dbReference>
<sequence length="131" mass="15201">MQGTRVTRTQYGFRTLQESSAKMCLKVTGYPLPEITWYKDDQMLNEDERHTFYADEDGFFALTIDPVQVEDTGRYTCMATNEYGQASTSAFFKVLKGNFTVIYLPPIFYFLIKNIYYQKFKTTISNRSGAD</sequence>
<dbReference type="SMART" id="SM00409">
    <property type="entry name" value="IG"/>
    <property type="match status" value="1"/>
</dbReference>
<dbReference type="InterPro" id="IPR007110">
    <property type="entry name" value="Ig-like_dom"/>
</dbReference>
<evidence type="ECO:0000313" key="3">
    <source>
        <dbReference type="Proteomes" id="UP000278627"/>
    </source>
</evidence>
<evidence type="ECO:0000313" key="2">
    <source>
        <dbReference type="EMBL" id="VDN88397.1"/>
    </source>
</evidence>
<dbReference type="InterPro" id="IPR003599">
    <property type="entry name" value="Ig_sub"/>
</dbReference>
<dbReference type="Proteomes" id="UP000278627">
    <property type="component" value="Unassembled WGS sequence"/>
</dbReference>
<proteinExistence type="predicted"/>
<dbReference type="WBParaSite" id="BPAG_0000724801-mRNA-1">
    <property type="protein sequence ID" value="BPAG_0000724801-mRNA-1"/>
    <property type="gene ID" value="BPAG_0000724801"/>
</dbReference>
<dbReference type="Pfam" id="PF07679">
    <property type="entry name" value="I-set"/>
    <property type="match status" value="1"/>
</dbReference>
<dbReference type="InterPro" id="IPR036179">
    <property type="entry name" value="Ig-like_dom_sf"/>
</dbReference>
<keyword evidence="3" id="KW-1185">Reference proteome</keyword>
<feature type="domain" description="Ig-like" evidence="1">
    <location>
        <begin position="1"/>
        <end position="89"/>
    </location>
</feature>
<organism evidence="4">
    <name type="scientific">Brugia pahangi</name>
    <name type="common">Filarial nematode worm</name>
    <dbReference type="NCBI Taxonomy" id="6280"/>
    <lineage>
        <taxon>Eukaryota</taxon>
        <taxon>Metazoa</taxon>
        <taxon>Ecdysozoa</taxon>
        <taxon>Nematoda</taxon>
        <taxon>Chromadorea</taxon>
        <taxon>Rhabditida</taxon>
        <taxon>Spirurina</taxon>
        <taxon>Spiruromorpha</taxon>
        <taxon>Filarioidea</taxon>
        <taxon>Onchocercidae</taxon>
        <taxon>Brugia</taxon>
    </lineage>
</organism>
<dbReference type="AlphaFoldDB" id="A0A0N4TGB0"/>
<dbReference type="STRING" id="6280.A0A0N4TGB0"/>
<reference evidence="4" key="1">
    <citation type="submission" date="2017-02" db="UniProtKB">
        <authorList>
            <consortium name="WormBaseParasite"/>
        </authorList>
    </citation>
    <scope>IDENTIFICATION</scope>
</reference>
<dbReference type="InterPro" id="IPR003598">
    <property type="entry name" value="Ig_sub2"/>
</dbReference>
<dbReference type="PROSITE" id="PS50835">
    <property type="entry name" value="IG_LIKE"/>
    <property type="match status" value="1"/>
</dbReference>
<reference evidence="2 3" key="2">
    <citation type="submission" date="2018-11" db="EMBL/GenBank/DDBJ databases">
        <authorList>
            <consortium name="Pathogen Informatics"/>
        </authorList>
    </citation>
    <scope>NUCLEOTIDE SEQUENCE [LARGE SCALE GENOMIC DNA]</scope>
</reference>
<evidence type="ECO:0000313" key="4">
    <source>
        <dbReference type="WBParaSite" id="BPAG_0000724801-mRNA-1"/>
    </source>
</evidence>